<reference evidence="2 3" key="1">
    <citation type="submission" date="2023-01" db="EMBL/GenBank/DDBJ databases">
        <title>Analysis of 21 Apiospora genomes using comparative genomics revels a genus with tremendous synthesis potential of carbohydrate active enzymes and secondary metabolites.</title>
        <authorList>
            <person name="Sorensen T."/>
        </authorList>
    </citation>
    <scope>NUCLEOTIDE SEQUENCE [LARGE SCALE GENOMIC DNA]</scope>
    <source>
        <strain evidence="2 3">CBS 33761</strain>
    </source>
</reference>
<gene>
    <name evidence="2" type="ORF">PG993_015146</name>
</gene>
<proteinExistence type="predicted"/>
<sequence length="83" mass="9487">MACGRPRGLARASWSASMRWTSENVGDKWTSEQRVLLPFWHWTDENDLFEDLEHVDDLVDVSGKDEYANESDSGYHSDSLHGS</sequence>
<accession>A0ABR1RQ45</accession>
<dbReference type="EMBL" id="JAQQWK010000014">
    <property type="protein sequence ID" value="KAK8016957.1"/>
    <property type="molecule type" value="Genomic_DNA"/>
</dbReference>
<evidence type="ECO:0000313" key="2">
    <source>
        <dbReference type="EMBL" id="KAK8016957.1"/>
    </source>
</evidence>
<dbReference type="Proteomes" id="UP001444661">
    <property type="component" value="Unassembled WGS sequence"/>
</dbReference>
<protein>
    <submittedName>
        <fullName evidence="2">Uncharacterized protein</fullName>
    </submittedName>
</protein>
<evidence type="ECO:0000256" key="1">
    <source>
        <dbReference type="SAM" id="MobiDB-lite"/>
    </source>
</evidence>
<evidence type="ECO:0000313" key="3">
    <source>
        <dbReference type="Proteomes" id="UP001444661"/>
    </source>
</evidence>
<organism evidence="2 3">
    <name type="scientific">Apiospora rasikravindrae</name>
    <dbReference type="NCBI Taxonomy" id="990691"/>
    <lineage>
        <taxon>Eukaryota</taxon>
        <taxon>Fungi</taxon>
        <taxon>Dikarya</taxon>
        <taxon>Ascomycota</taxon>
        <taxon>Pezizomycotina</taxon>
        <taxon>Sordariomycetes</taxon>
        <taxon>Xylariomycetidae</taxon>
        <taxon>Amphisphaeriales</taxon>
        <taxon>Apiosporaceae</taxon>
        <taxon>Apiospora</taxon>
    </lineage>
</organism>
<name>A0ABR1RQ45_9PEZI</name>
<keyword evidence="3" id="KW-1185">Reference proteome</keyword>
<feature type="region of interest" description="Disordered" evidence="1">
    <location>
        <begin position="63"/>
        <end position="83"/>
    </location>
</feature>
<comment type="caution">
    <text evidence="2">The sequence shown here is derived from an EMBL/GenBank/DDBJ whole genome shotgun (WGS) entry which is preliminary data.</text>
</comment>